<gene>
    <name evidence="1" type="ORF">UFOVP787_17</name>
</gene>
<reference evidence="1" key="1">
    <citation type="submission" date="2020-04" db="EMBL/GenBank/DDBJ databases">
        <authorList>
            <person name="Chiriac C."/>
            <person name="Salcher M."/>
            <person name="Ghai R."/>
            <person name="Kavagutti S V."/>
        </authorList>
    </citation>
    <scope>NUCLEOTIDE SEQUENCE</scope>
</reference>
<protein>
    <submittedName>
        <fullName evidence="1">Uncharacterized protein</fullName>
    </submittedName>
</protein>
<proteinExistence type="predicted"/>
<accession>A0A6J5NYW8</accession>
<organism evidence="1">
    <name type="scientific">uncultured Caudovirales phage</name>
    <dbReference type="NCBI Taxonomy" id="2100421"/>
    <lineage>
        <taxon>Viruses</taxon>
        <taxon>Duplodnaviria</taxon>
        <taxon>Heunggongvirae</taxon>
        <taxon>Uroviricota</taxon>
        <taxon>Caudoviricetes</taxon>
        <taxon>Peduoviridae</taxon>
        <taxon>Maltschvirus</taxon>
        <taxon>Maltschvirus maltsch</taxon>
    </lineage>
</organism>
<dbReference type="EMBL" id="LR796734">
    <property type="protein sequence ID" value="CAB4162145.1"/>
    <property type="molecule type" value="Genomic_DNA"/>
</dbReference>
<name>A0A6J5NYW8_9CAUD</name>
<sequence>MSSVRDLGRYESLTNREVIERSHKEREERITKLLNRMRENHLKRLEQIQRNNNAKV</sequence>
<evidence type="ECO:0000313" key="1">
    <source>
        <dbReference type="EMBL" id="CAB4162145.1"/>
    </source>
</evidence>